<protein>
    <recommendedName>
        <fullName evidence="6">RNA polymerase sigma factor</fullName>
    </recommendedName>
</protein>
<dbReference type="SUPFAM" id="SSF88659">
    <property type="entry name" value="Sigma3 and sigma4 domains of RNA polymerase sigma factors"/>
    <property type="match status" value="1"/>
</dbReference>
<dbReference type="GO" id="GO:0003677">
    <property type="term" value="F:DNA binding"/>
    <property type="evidence" value="ECO:0007669"/>
    <property type="project" value="UniProtKB-KW"/>
</dbReference>
<evidence type="ECO:0000256" key="6">
    <source>
        <dbReference type="RuleBase" id="RU000716"/>
    </source>
</evidence>
<organism evidence="9 10">
    <name type="scientific">Rugamonas apoptosis</name>
    <dbReference type="NCBI Taxonomy" id="2758570"/>
    <lineage>
        <taxon>Bacteria</taxon>
        <taxon>Pseudomonadati</taxon>
        <taxon>Pseudomonadota</taxon>
        <taxon>Betaproteobacteria</taxon>
        <taxon>Burkholderiales</taxon>
        <taxon>Oxalobacteraceae</taxon>
        <taxon>Telluria group</taxon>
        <taxon>Rugamonas</taxon>
    </lineage>
</organism>
<keyword evidence="5 6" id="KW-0804">Transcription</keyword>
<evidence type="ECO:0000313" key="10">
    <source>
        <dbReference type="Proteomes" id="UP000573499"/>
    </source>
</evidence>
<keyword evidence="4 6" id="KW-0238">DNA-binding</keyword>
<reference evidence="9 10" key="1">
    <citation type="submission" date="2020-07" db="EMBL/GenBank/DDBJ databases">
        <title>Novel species isolated from subtropical streams in China.</title>
        <authorList>
            <person name="Lu H."/>
        </authorList>
    </citation>
    <scope>NUCLEOTIDE SEQUENCE [LARGE SCALE GENOMIC DNA]</scope>
    <source>
        <strain evidence="9 10">LX47W</strain>
    </source>
</reference>
<proteinExistence type="inferred from homology"/>
<dbReference type="PANTHER" id="PTHR43133:SF53">
    <property type="entry name" value="ECF RNA POLYMERASE SIGMA-E FACTOR"/>
    <property type="match status" value="1"/>
</dbReference>
<dbReference type="SUPFAM" id="SSF88946">
    <property type="entry name" value="Sigma2 domain of RNA polymerase sigma factors"/>
    <property type="match status" value="1"/>
</dbReference>
<dbReference type="GO" id="GO:0016987">
    <property type="term" value="F:sigma factor activity"/>
    <property type="evidence" value="ECO:0007669"/>
    <property type="project" value="UniProtKB-KW"/>
</dbReference>
<dbReference type="InterPro" id="IPR014286">
    <property type="entry name" value="RNA_pol_sigma70_RpoE"/>
</dbReference>
<feature type="domain" description="RNA polymerase sigma factor 70 region 4 type 2" evidence="8">
    <location>
        <begin position="141"/>
        <end position="189"/>
    </location>
</feature>
<dbReference type="InterPro" id="IPR000838">
    <property type="entry name" value="RNA_pol_sigma70_ECF_CS"/>
</dbReference>
<accession>A0A7W2IJW6</accession>
<dbReference type="InterPro" id="IPR013324">
    <property type="entry name" value="RNA_pol_sigma_r3/r4-like"/>
</dbReference>
<dbReference type="Gene3D" id="1.10.1740.10">
    <property type="match status" value="1"/>
</dbReference>
<dbReference type="InterPro" id="IPR013325">
    <property type="entry name" value="RNA_pol_sigma_r2"/>
</dbReference>
<comment type="similarity">
    <text evidence="1 6">Belongs to the sigma-70 factor family. ECF subfamily.</text>
</comment>
<sequence length="207" mass="23559">MPPRTTGVTTERECDQLLVERVQAGDKQAFDLLVVKYQRRLMRLLSRIVHDPVEAEDVVQETFIKAYRALRMFRGDAAFYTWLYRIGINTAKNALSLQARRTPTSTEANAERAEAFDDGEHLRDINTPESVLASKQIAQTVNAAMDTLPVDLRTAIALREIDGLSYEEISDIMACPIGTVRSRIFRAREVIAEKLRPLLDLPVDKRW</sequence>
<dbReference type="Pfam" id="PF04542">
    <property type="entry name" value="Sigma70_r2"/>
    <property type="match status" value="1"/>
</dbReference>
<gene>
    <name evidence="9" type="primary">rpoE</name>
    <name evidence="9" type="ORF">H3H39_09070</name>
</gene>
<evidence type="ECO:0000256" key="4">
    <source>
        <dbReference type="ARBA" id="ARBA00023125"/>
    </source>
</evidence>
<dbReference type="InterPro" id="IPR007627">
    <property type="entry name" value="RNA_pol_sigma70_r2"/>
</dbReference>
<keyword evidence="2 6" id="KW-0805">Transcription regulation</keyword>
<evidence type="ECO:0000259" key="7">
    <source>
        <dbReference type="Pfam" id="PF04542"/>
    </source>
</evidence>
<dbReference type="InterPro" id="IPR036388">
    <property type="entry name" value="WH-like_DNA-bd_sf"/>
</dbReference>
<name>A0A7W2IJW6_9BURK</name>
<dbReference type="Gene3D" id="1.10.10.10">
    <property type="entry name" value="Winged helix-like DNA-binding domain superfamily/Winged helix DNA-binding domain"/>
    <property type="match status" value="1"/>
</dbReference>
<keyword evidence="3 6" id="KW-0731">Sigma factor</keyword>
<evidence type="ECO:0000256" key="5">
    <source>
        <dbReference type="ARBA" id="ARBA00023163"/>
    </source>
</evidence>
<dbReference type="GO" id="GO:0006352">
    <property type="term" value="P:DNA-templated transcription initiation"/>
    <property type="evidence" value="ECO:0007669"/>
    <property type="project" value="InterPro"/>
</dbReference>
<dbReference type="EMBL" id="JACEZU010000003">
    <property type="protein sequence ID" value="MBA5687195.1"/>
    <property type="molecule type" value="Genomic_DNA"/>
</dbReference>
<dbReference type="InterPro" id="IPR013249">
    <property type="entry name" value="RNA_pol_sigma70_r4_t2"/>
</dbReference>
<dbReference type="InterPro" id="IPR014284">
    <property type="entry name" value="RNA_pol_sigma-70_dom"/>
</dbReference>
<dbReference type="NCBIfam" id="TIGR02939">
    <property type="entry name" value="RpoE_Sigma70"/>
    <property type="match status" value="1"/>
</dbReference>
<dbReference type="Pfam" id="PF08281">
    <property type="entry name" value="Sigma70_r4_2"/>
    <property type="match status" value="1"/>
</dbReference>
<dbReference type="NCBIfam" id="TIGR02937">
    <property type="entry name" value="sigma70-ECF"/>
    <property type="match status" value="1"/>
</dbReference>
<evidence type="ECO:0000256" key="3">
    <source>
        <dbReference type="ARBA" id="ARBA00023082"/>
    </source>
</evidence>
<evidence type="ECO:0000259" key="8">
    <source>
        <dbReference type="Pfam" id="PF08281"/>
    </source>
</evidence>
<dbReference type="Proteomes" id="UP000573499">
    <property type="component" value="Unassembled WGS sequence"/>
</dbReference>
<keyword evidence="10" id="KW-1185">Reference proteome</keyword>
<evidence type="ECO:0000256" key="1">
    <source>
        <dbReference type="ARBA" id="ARBA00010641"/>
    </source>
</evidence>
<dbReference type="FunFam" id="1.10.1740.10:FF:000001">
    <property type="entry name" value="RNA polymerase sigma factor"/>
    <property type="match status" value="1"/>
</dbReference>
<feature type="domain" description="RNA polymerase sigma-70 region 2" evidence="7">
    <location>
        <begin position="33"/>
        <end position="100"/>
    </location>
</feature>
<evidence type="ECO:0000313" key="9">
    <source>
        <dbReference type="EMBL" id="MBA5687195.1"/>
    </source>
</evidence>
<dbReference type="CDD" id="cd06171">
    <property type="entry name" value="Sigma70_r4"/>
    <property type="match status" value="1"/>
</dbReference>
<dbReference type="InterPro" id="IPR039425">
    <property type="entry name" value="RNA_pol_sigma-70-like"/>
</dbReference>
<evidence type="ECO:0000256" key="2">
    <source>
        <dbReference type="ARBA" id="ARBA00023015"/>
    </source>
</evidence>
<dbReference type="AlphaFoldDB" id="A0A7W2IJW6"/>
<dbReference type="PANTHER" id="PTHR43133">
    <property type="entry name" value="RNA POLYMERASE ECF-TYPE SIGMA FACTO"/>
    <property type="match status" value="1"/>
</dbReference>
<dbReference type="PROSITE" id="PS01063">
    <property type="entry name" value="SIGMA70_ECF"/>
    <property type="match status" value="1"/>
</dbReference>
<comment type="caution">
    <text evidence="9">The sequence shown here is derived from an EMBL/GenBank/DDBJ whole genome shotgun (WGS) entry which is preliminary data.</text>
</comment>